<evidence type="ECO:0000259" key="4">
    <source>
        <dbReference type="PROSITE" id="PS51118"/>
    </source>
</evidence>
<gene>
    <name evidence="5" type="ORF">Pen02_63870</name>
</gene>
<protein>
    <submittedName>
        <fullName evidence="5">Transcriptional regulator</fullName>
    </submittedName>
</protein>
<dbReference type="Pfam" id="PF01638">
    <property type="entry name" value="HxlR"/>
    <property type="match status" value="1"/>
</dbReference>
<keyword evidence="6" id="KW-1185">Reference proteome</keyword>
<evidence type="ECO:0000256" key="3">
    <source>
        <dbReference type="ARBA" id="ARBA00023163"/>
    </source>
</evidence>
<evidence type="ECO:0000313" key="5">
    <source>
        <dbReference type="EMBL" id="GIG91451.1"/>
    </source>
</evidence>
<dbReference type="Proteomes" id="UP000646749">
    <property type="component" value="Unassembled WGS sequence"/>
</dbReference>
<evidence type="ECO:0000313" key="6">
    <source>
        <dbReference type="Proteomes" id="UP000646749"/>
    </source>
</evidence>
<feature type="domain" description="HTH hxlR-type" evidence="4">
    <location>
        <begin position="28"/>
        <end position="126"/>
    </location>
</feature>
<keyword evidence="3" id="KW-0804">Transcription</keyword>
<accession>A0ABQ4E9N9</accession>
<evidence type="ECO:0000256" key="2">
    <source>
        <dbReference type="ARBA" id="ARBA00023125"/>
    </source>
</evidence>
<dbReference type="InterPro" id="IPR002577">
    <property type="entry name" value="HTH_HxlR"/>
</dbReference>
<keyword evidence="2" id="KW-0238">DNA-binding</keyword>
<dbReference type="InterPro" id="IPR036388">
    <property type="entry name" value="WH-like_DNA-bd_sf"/>
</dbReference>
<dbReference type="SUPFAM" id="SSF46785">
    <property type="entry name" value="Winged helix' DNA-binding domain"/>
    <property type="match status" value="1"/>
</dbReference>
<proteinExistence type="predicted"/>
<sequence length="135" mass="14691">MSAANTGVTSLASAALPMPVPAEEYDSCPVTDVVRLMSDKWSMVVLVLLGRRSHRFNELHRSIDGISQRMLTRTLRGLGSSGLVLRQVRPTVPPSVEYGLTPLGESLLEPLSGLAEWAVRNWPEIAAARNRVPTS</sequence>
<dbReference type="EMBL" id="BONW01000038">
    <property type="protein sequence ID" value="GIG91451.1"/>
    <property type="molecule type" value="Genomic_DNA"/>
</dbReference>
<comment type="caution">
    <text evidence="5">The sequence shown here is derived from an EMBL/GenBank/DDBJ whole genome shotgun (WGS) entry which is preliminary data.</text>
</comment>
<keyword evidence="1" id="KW-0805">Transcription regulation</keyword>
<organism evidence="5 6">
    <name type="scientific">Plantactinospora endophytica</name>
    <dbReference type="NCBI Taxonomy" id="673535"/>
    <lineage>
        <taxon>Bacteria</taxon>
        <taxon>Bacillati</taxon>
        <taxon>Actinomycetota</taxon>
        <taxon>Actinomycetes</taxon>
        <taxon>Micromonosporales</taxon>
        <taxon>Micromonosporaceae</taxon>
        <taxon>Plantactinospora</taxon>
    </lineage>
</organism>
<name>A0ABQ4E9N9_9ACTN</name>
<evidence type="ECO:0000256" key="1">
    <source>
        <dbReference type="ARBA" id="ARBA00023015"/>
    </source>
</evidence>
<dbReference type="PANTHER" id="PTHR33204">
    <property type="entry name" value="TRANSCRIPTIONAL REGULATOR, MARR FAMILY"/>
    <property type="match status" value="1"/>
</dbReference>
<dbReference type="InterPro" id="IPR036390">
    <property type="entry name" value="WH_DNA-bd_sf"/>
</dbReference>
<reference evidence="5 6" key="1">
    <citation type="submission" date="2021-01" db="EMBL/GenBank/DDBJ databases">
        <title>Whole genome shotgun sequence of Plantactinospora endophytica NBRC 110450.</title>
        <authorList>
            <person name="Komaki H."/>
            <person name="Tamura T."/>
        </authorList>
    </citation>
    <scope>NUCLEOTIDE SEQUENCE [LARGE SCALE GENOMIC DNA]</scope>
    <source>
        <strain evidence="5 6">NBRC 110450</strain>
    </source>
</reference>
<dbReference type="PROSITE" id="PS51118">
    <property type="entry name" value="HTH_HXLR"/>
    <property type="match status" value="1"/>
</dbReference>
<dbReference type="RefSeq" id="WP_203869837.1">
    <property type="nucleotide sequence ID" value="NZ_BONW01000038.1"/>
</dbReference>
<dbReference type="PANTHER" id="PTHR33204:SF39">
    <property type="entry name" value="TRANSCRIPTIONAL REGULATORY PROTEIN"/>
    <property type="match status" value="1"/>
</dbReference>
<dbReference type="Gene3D" id="1.10.10.10">
    <property type="entry name" value="Winged helix-like DNA-binding domain superfamily/Winged helix DNA-binding domain"/>
    <property type="match status" value="1"/>
</dbReference>